<keyword evidence="1" id="KW-0472">Membrane</keyword>
<gene>
    <name evidence="2" type="ORF">DQQ01_09160</name>
</gene>
<accession>A0A2Z4UB95</accession>
<keyword evidence="3" id="KW-1185">Reference proteome</keyword>
<evidence type="ECO:0000256" key="1">
    <source>
        <dbReference type="SAM" id="Phobius"/>
    </source>
</evidence>
<evidence type="ECO:0000313" key="3">
    <source>
        <dbReference type="Proteomes" id="UP000250003"/>
    </source>
</evidence>
<proteinExistence type="predicted"/>
<organism evidence="2 3">
    <name type="scientific">Blautia argi</name>
    <dbReference type="NCBI Taxonomy" id="1912897"/>
    <lineage>
        <taxon>Bacteria</taxon>
        <taxon>Bacillati</taxon>
        <taxon>Bacillota</taxon>
        <taxon>Clostridia</taxon>
        <taxon>Lachnospirales</taxon>
        <taxon>Lachnospiraceae</taxon>
        <taxon>Blautia</taxon>
    </lineage>
</organism>
<feature type="transmembrane region" description="Helical" evidence="1">
    <location>
        <begin position="32"/>
        <end position="55"/>
    </location>
</feature>
<dbReference type="Proteomes" id="UP000250003">
    <property type="component" value="Chromosome"/>
</dbReference>
<evidence type="ECO:0000313" key="2">
    <source>
        <dbReference type="EMBL" id="AWY98286.1"/>
    </source>
</evidence>
<dbReference type="AlphaFoldDB" id="A0A2Z4UB95"/>
<dbReference type="RefSeq" id="WP_111919775.1">
    <property type="nucleotide sequence ID" value="NZ_CAUWHR010000025.1"/>
</dbReference>
<sequence length="59" mass="6784">MENYVKIDPEIESLCEEKAVFEKPMSRMGMYIFAYGFTVKRILTSVFTGICVLPMEALL</sequence>
<name>A0A2Z4UB95_9FIRM</name>
<protein>
    <submittedName>
        <fullName evidence="2">Uncharacterized protein</fullName>
    </submittedName>
</protein>
<dbReference type="EMBL" id="CP030280">
    <property type="protein sequence ID" value="AWY98286.1"/>
    <property type="molecule type" value="Genomic_DNA"/>
</dbReference>
<reference evidence="3" key="1">
    <citation type="submission" date="2018-06" db="EMBL/GenBank/DDBJ databases">
        <title>Description of Blautia argi sp. nov., a new anaerobic isolated from dog feces.</title>
        <authorList>
            <person name="Chang Y.-H."/>
            <person name="Paek J."/>
            <person name="Shin Y."/>
        </authorList>
    </citation>
    <scope>NUCLEOTIDE SEQUENCE [LARGE SCALE GENOMIC DNA]</scope>
    <source>
        <strain evidence="3">KCTC 15426</strain>
    </source>
</reference>
<keyword evidence="1" id="KW-1133">Transmembrane helix</keyword>
<dbReference type="KEGG" id="blau:DQQ01_09160"/>
<keyword evidence="1" id="KW-0812">Transmembrane</keyword>